<dbReference type="InterPro" id="IPR051043">
    <property type="entry name" value="Sulfatase_Mod_Factor_Kinase"/>
</dbReference>
<evidence type="ECO:0000313" key="4">
    <source>
        <dbReference type="Proteomes" id="UP000320085"/>
    </source>
</evidence>
<organism evidence="3 4">
    <name type="scientific">Humibacillus xanthopallidus</name>
    <dbReference type="NCBI Taxonomy" id="412689"/>
    <lineage>
        <taxon>Bacteria</taxon>
        <taxon>Bacillati</taxon>
        <taxon>Actinomycetota</taxon>
        <taxon>Actinomycetes</taxon>
        <taxon>Micrococcales</taxon>
        <taxon>Intrasporangiaceae</taxon>
        <taxon>Humibacillus</taxon>
    </lineage>
</organism>
<dbReference type="SUPFAM" id="SSF56436">
    <property type="entry name" value="C-type lectin-like"/>
    <property type="match status" value="1"/>
</dbReference>
<dbReference type="Gene3D" id="3.90.1580.10">
    <property type="entry name" value="paralog of FGE (formylglycine-generating enzyme)"/>
    <property type="match status" value="1"/>
</dbReference>
<proteinExistence type="predicted"/>
<dbReference type="Pfam" id="PF03781">
    <property type="entry name" value="FGE-sulfatase"/>
    <property type="match status" value="1"/>
</dbReference>
<dbReference type="InterPro" id="IPR005532">
    <property type="entry name" value="SUMF_dom"/>
</dbReference>
<dbReference type="PANTHER" id="PTHR23150">
    <property type="entry name" value="SULFATASE MODIFYING FACTOR 1, 2"/>
    <property type="match status" value="1"/>
</dbReference>
<feature type="region of interest" description="Disordered" evidence="1">
    <location>
        <begin position="249"/>
        <end position="271"/>
    </location>
</feature>
<dbReference type="AlphaFoldDB" id="A0A543PR67"/>
<dbReference type="Proteomes" id="UP000320085">
    <property type="component" value="Unassembled WGS sequence"/>
</dbReference>
<comment type="caution">
    <text evidence="3">The sequence shown here is derived from an EMBL/GenBank/DDBJ whole genome shotgun (WGS) entry which is preliminary data.</text>
</comment>
<evidence type="ECO:0000259" key="2">
    <source>
        <dbReference type="Pfam" id="PF03781"/>
    </source>
</evidence>
<dbReference type="PANTHER" id="PTHR23150:SF19">
    <property type="entry name" value="FORMYLGLYCINE-GENERATING ENZYME"/>
    <property type="match status" value="1"/>
</dbReference>
<gene>
    <name evidence="3" type="ORF">FHX52_3296</name>
</gene>
<dbReference type="GO" id="GO:0120147">
    <property type="term" value="F:formylglycine-generating oxidase activity"/>
    <property type="evidence" value="ECO:0007669"/>
    <property type="project" value="TreeGrafter"/>
</dbReference>
<sequence>MSKASRQSSARPRRRRPAAALVDLPGGLFTMGSDEHYPEEAPTHRVRVDAFSITPAAVTNEQFAAFVASTGYVTVAERPLDPADYPGAPPENLQPGSLVFTPTDGPVDLRHLSQWWTWTPGASWRHPEGPSSSVKRLGDHPVVHVAHEDAAAYAAWAGLSLPTEAEWEYAARGGLDGRPFTWGDEPRPDGRIMANTWDGLDFPWRSTGESGYLRTSPVGSFPANGYGLFDMAGNVWEWTDDWWTTRHPDDAGSPCCAPSNPRGGDLEASYDPRQPQFRVGRKVIKGGSHLCADSYCLRYRPAARRPQMVDTGMSHVGFRCVRRAPDAGSSVDSGD</sequence>
<accession>A0A543PR67</accession>
<dbReference type="InterPro" id="IPR042095">
    <property type="entry name" value="SUMF_sf"/>
</dbReference>
<evidence type="ECO:0000313" key="3">
    <source>
        <dbReference type="EMBL" id="TQN46570.1"/>
    </source>
</evidence>
<dbReference type="InterPro" id="IPR016187">
    <property type="entry name" value="CTDL_fold"/>
</dbReference>
<feature type="domain" description="Sulfatase-modifying factor enzyme-like" evidence="2">
    <location>
        <begin position="19"/>
        <end position="322"/>
    </location>
</feature>
<name>A0A543PR67_9MICO</name>
<evidence type="ECO:0000256" key="1">
    <source>
        <dbReference type="SAM" id="MobiDB-lite"/>
    </source>
</evidence>
<dbReference type="RefSeq" id="WP_141823356.1">
    <property type="nucleotide sequence ID" value="NZ_BAAAQC010000012.1"/>
</dbReference>
<dbReference type="OrthoDB" id="9768004at2"/>
<protein>
    <submittedName>
        <fullName evidence="3">Formylglycine-generating enzyme required for sulfatase activity</fullName>
    </submittedName>
</protein>
<dbReference type="EMBL" id="VFQF01000002">
    <property type="protein sequence ID" value="TQN46570.1"/>
    <property type="molecule type" value="Genomic_DNA"/>
</dbReference>
<reference evidence="3 4" key="1">
    <citation type="submission" date="2019-06" db="EMBL/GenBank/DDBJ databases">
        <title>Sequencing the genomes of 1000 actinobacteria strains.</title>
        <authorList>
            <person name="Klenk H.-P."/>
        </authorList>
    </citation>
    <scope>NUCLEOTIDE SEQUENCE [LARGE SCALE GENOMIC DNA]</scope>
    <source>
        <strain evidence="3 4">DSM 21776</strain>
    </source>
</reference>